<sequence>MRASRTGTVGVRAIRESELPGVRVLLHAAFRADPVSRWLFPGEAHCEERHPRLQGAFLESAFRHGTAETTEDGAGVVLWFHHRDGRQTGAEELADALDAVDPGNPRLRQLGEAVGGRHPSEDHAYLQFIAVLPERQGAGLGGALLGRSLERCDAAALPAYLEASSARSCGLYERLGFRMRGEPVRLPGGPEMWPMWRPPR</sequence>
<dbReference type="AlphaFoldDB" id="A0A6G4WZR4"/>
<name>A0A6G4WZR4_9ACTN</name>
<evidence type="ECO:0000259" key="1">
    <source>
        <dbReference type="PROSITE" id="PS51186"/>
    </source>
</evidence>
<organism evidence="2 3">
    <name type="scientific">Streptomyces boncukensis</name>
    <dbReference type="NCBI Taxonomy" id="2711219"/>
    <lineage>
        <taxon>Bacteria</taxon>
        <taxon>Bacillati</taxon>
        <taxon>Actinomycetota</taxon>
        <taxon>Actinomycetes</taxon>
        <taxon>Kitasatosporales</taxon>
        <taxon>Streptomycetaceae</taxon>
        <taxon>Streptomyces</taxon>
    </lineage>
</organism>
<dbReference type="PANTHER" id="PTHR42791:SF1">
    <property type="entry name" value="N-ACETYLTRANSFERASE DOMAIN-CONTAINING PROTEIN"/>
    <property type="match status" value="1"/>
</dbReference>
<dbReference type="PANTHER" id="PTHR42791">
    <property type="entry name" value="GNAT FAMILY ACETYLTRANSFERASE"/>
    <property type="match status" value="1"/>
</dbReference>
<keyword evidence="3" id="KW-1185">Reference proteome</keyword>
<protein>
    <submittedName>
        <fullName evidence="2">GNAT family N-acetyltransferase</fullName>
    </submittedName>
</protein>
<dbReference type="Proteomes" id="UP000477722">
    <property type="component" value="Unassembled WGS sequence"/>
</dbReference>
<keyword evidence="2" id="KW-0808">Transferase</keyword>
<dbReference type="Gene3D" id="3.40.630.30">
    <property type="match status" value="1"/>
</dbReference>
<feature type="domain" description="N-acetyltransferase" evidence="1">
    <location>
        <begin position="9"/>
        <end position="200"/>
    </location>
</feature>
<reference evidence="2 3" key="1">
    <citation type="submission" date="2020-02" db="EMBL/GenBank/DDBJ databases">
        <title>Whole-genome analyses of novel actinobacteria.</title>
        <authorList>
            <person name="Sahin N."/>
            <person name="Tatar D."/>
        </authorList>
    </citation>
    <scope>NUCLEOTIDE SEQUENCE [LARGE SCALE GENOMIC DNA]</scope>
    <source>
        <strain evidence="2 3">SB3404</strain>
    </source>
</reference>
<evidence type="ECO:0000313" key="3">
    <source>
        <dbReference type="Proteomes" id="UP000477722"/>
    </source>
</evidence>
<comment type="caution">
    <text evidence="2">The sequence shown here is derived from an EMBL/GenBank/DDBJ whole genome shotgun (WGS) entry which is preliminary data.</text>
</comment>
<dbReference type="SUPFAM" id="SSF55729">
    <property type="entry name" value="Acyl-CoA N-acyltransferases (Nat)"/>
    <property type="match status" value="1"/>
</dbReference>
<dbReference type="PROSITE" id="PS51186">
    <property type="entry name" value="GNAT"/>
    <property type="match status" value="1"/>
</dbReference>
<proteinExistence type="predicted"/>
<dbReference type="InterPro" id="IPR016181">
    <property type="entry name" value="Acyl_CoA_acyltransferase"/>
</dbReference>
<accession>A0A6G4WZR4</accession>
<gene>
    <name evidence="2" type="ORF">G5C65_17395</name>
</gene>
<dbReference type="InterPro" id="IPR000182">
    <property type="entry name" value="GNAT_dom"/>
</dbReference>
<dbReference type="RefSeq" id="WP_165299770.1">
    <property type="nucleotide sequence ID" value="NZ_JAAKZZ010000167.1"/>
</dbReference>
<dbReference type="GO" id="GO:0016747">
    <property type="term" value="F:acyltransferase activity, transferring groups other than amino-acyl groups"/>
    <property type="evidence" value="ECO:0007669"/>
    <property type="project" value="InterPro"/>
</dbReference>
<dbReference type="EMBL" id="JAAKZZ010000167">
    <property type="protein sequence ID" value="NGO70097.1"/>
    <property type="molecule type" value="Genomic_DNA"/>
</dbReference>
<dbReference type="Pfam" id="PF00583">
    <property type="entry name" value="Acetyltransf_1"/>
    <property type="match status" value="1"/>
</dbReference>
<evidence type="ECO:0000313" key="2">
    <source>
        <dbReference type="EMBL" id="NGO70097.1"/>
    </source>
</evidence>
<dbReference type="InterPro" id="IPR052523">
    <property type="entry name" value="Trichothecene_AcTrans"/>
</dbReference>